<dbReference type="InterPro" id="IPR013108">
    <property type="entry name" value="Amidohydro_3"/>
</dbReference>
<reference evidence="2 3" key="1">
    <citation type="journal article" date="2004" name="Appl. Environ. Microbiol.">
        <title>Mineralization of individual congeners of linear alkylbenzenesulfonate by defined pairs of heterotrophic bacteria.</title>
        <authorList>
            <person name="Schleheck D."/>
            <person name="Knepper T.P."/>
            <person name="Fischer K."/>
            <person name="Cook A.M."/>
        </authorList>
    </citation>
    <scope>NUCLEOTIDE SEQUENCE [LARGE SCALE GENOMIC DNA]</scope>
    <source>
        <strain evidence="3">DSM 14576 / KF-1</strain>
    </source>
</reference>
<dbReference type="OrthoDB" id="9766983at2"/>
<comment type="caution">
    <text evidence="2">The sequence shown here is derived from an EMBL/GenBank/DDBJ whole genome shotgun (WGS) entry which is preliminary data.</text>
</comment>
<dbReference type="Proteomes" id="UP000003039">
    <property type="component" value="Unassembled WGS sequence"/>
</dbReference>
<dbReference type="eggNOG" id="COG3653">
    <property type="taxonomic scope" value="Bacteria"/>
</dbReference>
<accession>B7X4X0</accession>
<evidence type="ECO:0000259" key="1">
    <source>
        <dbReference type="Pfam" id="PF07969"/>
    </source>
</evidence>
<organism evidence="2 3">
    <name type="scientific">Comamonas testosteroni (strain DSM 14576 / KF-1)</name>
    <name type="common">Pseudomonas testosteroni</name>
    <dbReference type="NCBI Taxonomy" id="399795"/>
    <lineage>
        <taxon>Bacteria</taxon>
        <taxon>Pseudomonadati</taxon>
        <taxon>Pseudomonadota</taxon>
        <taxon>Betaproteobacteria</taxon>
        <taxon>Burkholderiales</taxon>
        <taxon>Comamonadaceae</taxon>
        <taxon>Comamonas</taxon>
    </lineage>
</organism>
<dbReference type="InterPro" id="IPR032466">
    <property type="entry name" value="Metal_Hydrolase"/>
</dbReference>
<dbReference type="GO" id="GO:0005829">
    <property type="term" value="C:cytosol"/>
    <property type="evidence" value="ECO:0007669"/>
    <property type="project" value="TreeGrafter"/>
</dbReference>
<dbReference type="Gene3D" id="3.20.20.140">
    <property type="entry name" value="Metal-dependent hydrolases"/>
    <property type="match status" value="2"/>
</dbReference>
<evidence type="ECO:0000313" key="2">
    <source>
        <dbReference type="EMBL" id="EED68748.1"/>
    </source>
</evidence>
<name>B7X4X0_COMTK</name>
<dbReference type="SUPFAM" id="SSF51338">
    <property type="entry name" value="Composite domain of metallo-dependent hydrolases"/>
    <property type="match status" value="1"/>
</dbReference>
<dbReference type="RefSeq" id="WP_003057377.1">
    <property type="nucleotide sequence ID" value="NZ_AAUJ02000001.1"/>
</dbReference>
<gene>
    <name evidence="2" type="ORF">CtesDRAFT_PD3696</name>
</gene>
<dbReference type="EMBL" id="AAUJ02000001">
    <property type="protein sequence ID" value="EED68748.1"/>
    <property type="molecule type" value="Genomic_DNA"/>
</dbReference>
<dbReference type="InterPro" id="IPR050378">
    <property type="entry name" value="Metallo-dep_Hydrolases_sf"/>
</dbReference>
<proteinExistence type="predicted"/>
<sequence length="571" mass="62601">MQQFELLIRNGRIVDGTGAPIYRADLGVRNGHIAAIGQQLGDAVQQIDADGLLVTPGFVDVHTHFDGQATWDERLWPSSQQGVTTAVMGNCGVGFAPCRPEDRDQLIALMVGVEDIPDTALHEGLRWSWESFPEYLQALAARRYDIDIAALLPHAPLRVHAMGERAIRREPASAEDIKAMQQLVRQGLAAGAVGLSTSRTMAHRSKSGDFTPMYQAASEELLALGLALKDYPNSVFQMISDFEHVGDEFSILTRVAQRTGRAATLTVLQYPHRPQLHRELLQQIEKANADGLRIMGQVLNRPVGVLMGFECSLNPFSCRPSYAALAPLEPAERLRALALPATRSAILGEKDRNPHLFMEYFGQNFAGMYPWRGEEPNYLPQAGDSVQALADAAGVPPLEWMYDFMLGREGQALVYLPMANYLDHDCSAVHELLGHPHTVPALGDGGAHVGTICDGSATTFLLTEWVRERGLFSIEQAIHLLTQRPASLYGFADRGVLQPGKLADLNLIDLQALRIEPPHIARDLPAGGKRFLQGAQGYRYTIKSGQITYRDGSATEALPGRLLKRSELTPG</sequence>
<feature type="domain" description="Amidohydrolase 3" evidence="1">
    <location>
        <begin position="47"/>
        <end position="549"/>
    </location>
</feature>
<dbReference type="GO" id="GO:0016812">
    <property type="term" value="F:hydrolase activity, acting on carbon-nitrogen (but not peptide) bonds, in cyclic amides"/>
    <property type="evidence" value="ECO:0007669"/>
    <property type="project" value="TreeGrafter"/>
</dbReference>
<dbReference type="Gene3D" id="2.30.40.10">
    <property type="entry name" value="Urease, subunit C, domain 1"/>
    <property type="match status" value="1"/>
</dbReference>
<dbReference type="PANTHER" id="PTHR11647:SF1">
    <property type="entry name" value="COLLAPSIN RESPONSE MEDIATOR PROTEIN"/>
    <property type="match status" value="1"/>
</dbReference>
<dbReference type="Pfam" id="PF07969">
    <property type="entry name" value="Amidohydro_3"/>
    <property type="match status" value="1"/>
</dbReference>
<dbReference type="CDD" id="cd01297">
    <property type="entry name" value="D-aminoacylase"/>
    <property type="match status" value="1"/>
</dbReference>
<protein>
    <submittedName>
        <fullName evidence="2">Amidohydrolase 3</fullName>
    </submittedName>
</protein>
<dbReference type="SUPFAM" id="SSF51556">
    <property type="entry name" value="Metallo-dependent hydrolases"/>
    <property type="match status" value="1"/>
</dbReference>
<dbReference type="InterPro" id="IPR011059">
    <property type="entry name" value="Metal-dep_hydrolase_composite"/>
</dbReference>
<dbReference type="AlphaFoldDB" id="B7X4X0"/>
<evidence type="ECO:0000313" key="3">
    <source>
        <dbReference type="Proteomes" id="UP000003039"/>
    </source>
</evidence>
<dbReference type="PANTHER" id="PTHR11647">
    <property type="entry name" value="HYDRANTOINASE/DIHYDROPYRIMIDINASE FAMILY MEMBER"/>
    <property type="match status" value="1"/>
</dbReference>
<keyword evidence="2" id="KW-0378">Hydrolase</keyword>